<dbReference type="GO" id="GO:0003676">
    <property type="term" value="F:nucleic acid binding"/>
    <property type="evidence" value="ECO:0007669"/>
    <property type="project" value="InterPro"/>
</dbReference>
<dbReference type="InterPro" id="IPR012337">
    <property type="entry name" value="RNaseH-like_sf"/>
</dbReference>
<name>A0AAN8TC51_SOLBU</name>
<dbReference type="Gene3D" id="3.30.420.10">
    <property type="entry name" value="Ribonuclease H-like superfamily/Ribonuclease H"/>
    <property type="match status" value="1"/>
</dbReference>
<gene>
    <name evidence="2" type="ORF">RDI58_017910</name>
</gene>
<reference evidence="2 3" key="1">
    <citation type="submission" date="2024-02" db="EMBL/GenBank/DDBJ databases">
        <title>de novo genome assembly of Solanum bulbocastanum strain 11H21.</title>
        <authorList>
            <person name="Hosaka A.J."/>
        </authorList>
    </citation>
    <scope>NUCLEOTIDE SEQUENCE [LARGE SCALE GENOMIC DNA]</scope>
    <source>
        <tissue evidence="2">Young leaves</tissue>
    </source>
</reference>
<dbReference type="Proteomes" id="UP001371456">
    <property type="component" value="Unassembled WGS sequence"/>
</dbReference>
<protein>
    <recommendedName>
        <fullName evidence="1">RNase H type-1 domain-containing protein</fullName>
    </recommendedName>
</protein>
<organism evidence="2 3">
    <name type="scientific">Solanum bulbocastanum</name>
    <name type="common">Wild potato</name>
    <dbReference type="NCBI Taxonomy" id="147425"/>
    <lineage>
        <taxon>Eukaryota</taxon>
        <taxon>Viridiplantae</taxon>
        <taxon>Streptophyta</taxon>
        <taxon>Embryophyta</taxon>
        <taxon>Tracheophyta</taxon>
        <taxon>Spermatophyta</taxon>
        <taxon>Magnoliopsida</taxon>
        <taxon>eudicotyledons</taxon>
        <taxon>Gunneridae</taxon>
        <taxon>Pentapetalae</taxon>
        <taxon>asterids</taxon>
        <taxon>lamiids</taxon>
        <taxon>Solanales</taxon>
        <taxon>Solanaceae</taxon>
        <taxon>Solanoideae</taxon>
        <taxon>Solaneae</taxon>
        <taxon>Solanum</taxon>
    </lineage>
</organism>
<sequence length="88" mass="10035">MAFSKAVHCTNNNQTEAIAATFGVNWCVEKGINCFMIEMDFLVITNMLKNMSTTNLKLKKIIYDTYKSVSNVNINFIHCYRKANMVAD</sequence>
<dbReference type="InterPro" id="IPR002156">
    <property type="entry name" value="RNaseH_domain"/>
</dbReference>
<dbReference type="EMBL" id="JBANQN010000007">
    <property type="protein sequence ID" value="KAK6784455.1"/>
    <property type="molecule type" value="Genomic_DNA"/>
</dbReference>
<dbReference type="PANTHER" id="PTHR47723:SF7">
    <property type="entry name" value="RNASE H FAMILY PROTEIN"/>
    <property type="match status" value="1"/>
</dbReference>
<dbReference type="SUPFAM" id="SSF53098">
    <property type="entry name" value="Ribonuclease H-like"/>
    <property type="match status" value="1"/>
</dbReference>
<dbReference type="AlphaFoldDB" id="A0AAN8TC51"/>
<dbReference type="CDD" id="cd06222">
    <property type="entry name" value="RNase_H_like"/>
    <property type="match status" value="1"/>
</dbReference>
<feature type="domain" description="RNase H type-1" evidence="1">
    <location>
        <begin position="6"/>
        <end position="88"/>
    </location>
</feature>
<dbReference type="Pfam" id="PF13456">
    <property type="entry name" value="RVT_3"/>
    <property type="match status" value="1"/>
</dbReference>
<evidence type="ECO:0000313" key="3">
    <source>
        <dbReference type="Proteomes" id="UP001371456"/>
    </source>
</evidence>
<keyword evidence="3" id="KW-1185">Reference proteome</keyword>
<proteinExistence type="predicted"/>
<comment type="caution">
    <text evidence="2">The sequence shown here is derived from an EMBL/GenBank/DDBJ whole genome shotgun (WGS) entry which is preliminary data.</text>
</comment>
<dbReference type="InterPro" id="IPR036397">
    <property type="entry name" value="RNaseH_sf"/>
</dbReference>
<evidence type="ECO:0000259" key="1">
    <source>
        <dbReference type="Pfam" id="PF13456"/>
    </source>
</evidence>
<accession>A0AAN8TC51</accession>
<dbReference type="GO" id="GO:0004523">
    <property type="term" value="F:RNA-DNA hybrid ribonuclease activity"/>
    <property type="evidence" value="ECO:0007669"/>
    <property type="project" value="InterPro"/>
</dbReference>
<dbReference type="InterPro" id="IPR044730">
    <property type="entry name" value="RNase_H-like_dom_plant"/>
</dbReference>
<dbReference type="PANTHER" id="PTHR47723">
    <property type="entry name" value="OS05G0353850 PROTEIN"/>
    <property type="match status" value="1"/>
</dbReference>
<dbReference type="InterPro" id="IPR053151">
    <property type="entry name" value="RNase_H-like"/>
</dbReference>
<evidence type="ECO:0000313" key="2">
    <source>
        <dbReference type="EMBL" id="KAK6784455.1"/>
    </source>
</evidence>